<dbReference type="OrthoDB" id="10643968at2759"/>
<accession>A0A9N8ELN1</accession>
<dbReference type="AlphaFoldDB" id="A0A9N8ELN1"/>
<comment type="caution">
    <text evidence="1">The sequence shown here is derived from an EMBL/GenBank/DDBJ whole genome shotgun (WGS) entry which is preliminary data.</text>
</comment>
<reference evidence="1" key="1">
    <citation type="submission" date="2020-06" db="EMBL/GenBank/DDBJ databases">
        <authorList>
            <consortium name="Plant Systems Biology data submission"/>
        </authorList>
    </citation>
    <scope>NUCLEOTIDE SEQUENCE</scope>
    <source>
        <strain evidence="1">D6</strain>
    </source>
</reference>
<evidence type="ECO:0000313" key="1">
    <source>
        <dbReference type="EMBL" id="CAB9522600.1"/>
    </source>
</evidence>
<sequence length="249" mass="27427">MQFKPQEEDLTLVVTGHGVADYDAWLKVFTGACEAPKEENFHRNVLQVKYHLAAQQTNPKQGTSNPCCLVVAVSPSSTDAIMEGVLKYEGEPFDTFKKDGTMIPPFEPNMMGRLVADRWDVPEEEVGEDLKKNPGNYMVYVASHGVPSFDKWYTEAFGGGAPMPAELRDGLGVVRTLVAKGPKRTVDDQEQETCIVLHVFRKAGYDAFAQLAKYDAPPFVGGPDFIGNGLVIPPFDINLFADAALSFEY</sequence>
<gene>
    <name evidence="1" type="ORF">SEMRO_1322_G262560.1</name>
</gene>
<protein>
    <submittedName>
        <fullName evidence="1">Uncharacterized protein</fullName>
    </submittedName>
</protein>
<dbReference type="EMBL" id="CAICTM010001320">
    <property type="protein sequence ID" value="CAB9522600.1"/>
    <property type="molecule type" value="Genomic_DNA"/>
</dbReference>
<proteinExistence type="predicted"/>
<keyword evidence="2" id="KW-1185">Reference proteome</keyword>
<dbReference type="Proteomes" id="UP001153069">
    <property type="component" value="Unassembled WGS sequence"/>
</dbReference>
<evidence type="ECO:0000313" key="2">
    <source>
        <dbReference type="Proteomes" id="UP001153069"/>
    </source>
</evidence>
<name>A0A9N8ELN1_9STRA</name>
<organism evidence="1 2">
    <name type="scientific">Seminavis robusta</name>
    <dbReference type="NCBI Taxonomy" id="568900"/>
    <lineage>
        <taxon>Eukaryota</taxon>
        <taxon>Sar</taxon>
        <taxon>Stramenopiles</taxon>
        <taxon>Ochrophyta</taxon>
        <taxon>Bacillariophyta</taxon>
        <taxon>Bacillariophyceae</taxon>
        <taxon>Bacillariophycidae</taxon>
        <taxon>Naviculales</taxon>
        <taxon>Naviculaceae</taxon>
        <taxon>Seminavis</taxon>
    </lineage>
</organism>